<evidence type="ECO:0000256" key="1">
    <source>
        <dbReference type="SAM" id="SignalP"/>
    </source>
</evidence>
<keyword evidence="6" id="KW-1185">Reference proteome</keyword>
<evidence type="ECO:0000313" key="7">
    <source>
        <dbReference type="WBParaSite" id="BXY_1397500.1"/>
    </source>
</evidence>
<evidence type="ECO:0000313" key="5">
    <source>
        <dbReference type="Proteomes" id="UP000095284"/>
    </source>
</evidence>
<evidence type="ECO:0000313" key="3">
    <source>
        <dbReference type="EMBL" id="CAD5234109.1"/>
    </source>
</evidence>
<reference evidence="4" key="2">
    <citation type="submission" date="2020-08" db="EMBL/GenBank/DDBJ databases">
        <authorList>
            <person name="Kikuchi T."/>
        </authorList>
    </citation>
    <scope>NUCLEOTIDE SEQUENCE</scope>
    <source>
        <strain evidence="3">Ka4C1</strain>
    </source>
</reference>
<reference evidence="7" key="1">
    <citation type="submission" date="2016-11" db="UniProtKB">
        <authorList>
            <consortium name="WormBaseParasite"/>
        </authorList>
    </citation>
    <scope>IDENTIFICATION</scope>
</reference>
<gene>
    <name evidence="3" type="ORF">BXYJ_LOCUS14200</name>
</gene>
<dbReference type="Proteomes" id="UP000582659">
    <property type="component" value="Unassembled WGS sequence"/>
</dbReference>
<dbReference type="Proteomes" id="UP000659654">
    <property type="component" value="Unassembled WGS sequence"/>
</dbReference>
<feature type="domain" description="Apple" evidence="2">
    <location>
        <begin position="270"/>
        <end position="362"/>
    </location>
</feature>
<sequence length="474" mass="53501">MFGLAWVGIMIGLANGCFPLATQPFYAPPPAVPPASYYYVQPQPQYQVPYSSRTRLASSNRIYSEQKDDLPVSSTGNDCLQKFENHKLICAEPIERRTETSEDECQQLCDSVNCKSFQFDAATASCDVFQLDHRHGAPRYPFKDQQSFRQKRDRHEQHTAIGKVKRIFKRMANGIDDVMRDSLRPLPNGQSITAYCDPSLVTSPGFTFTLVDEDCKLSIKEGLIQNQNLQNEFDGAIESFSNENGAIRGHSHRNAGPGPVQTVIPETPDCPDGNKARIQLIEGISLVQARAVTTVQLDTPEICLQICRMSAHLDGTRFQKACKSAVFDRSTGKCTIYEEVISPNGDLNYNPNPNAVYFEKFCISAAELPITCDDVIHRIPQHTLDKRAIGTGAVVTTATQIDCIRQCITAKRRLNFECRAISYFFDWPSENCYLSRFTRLQRPDVYVPERKELVDYLEMPHCVNTCKFTSYHIF</sequence>
<dbReference type="InterPro" id="IPR003609">
    <property type="entry name" value="Pan_app"/>
</dbReference>
<proteinExistence type="predicted"/>
<dbReference type="SMART" id="SM00473">
    <property type="entry name" value="PAN_AP"/>
    <property type="match status" value="3"/>
</dbReference>
<dbReference type="EMBL" id="CAJFCV020000006">
    <property type="protein sequence ID" value="CAG9129690.1"/>
    <property type="molecule type" value="Genomic_DNA"/>
</dbReference>
<keyword evidence="1" id="KW-0732">Signal</keyword>
<protein>
    <submittedName>
        <fullName evidence="3">(pine wood nematode) hypothetical protein</fullName>
    </submittedName>
</protein>
<dbReference type="PANTHER" id="PTHR47327">
    <property type="entry name" value="FI18240P1-RELATED"/>
    <property type="match status" value="1"/>
</dbReference>
<feature type="chain" id="PRO_5036308796" evidence="1">
    <location>
        <begin position="17"/>
        <end position="474"/>
    </location>
</feature>
<name>A0A1I7SLP2_BURXY</name>
<dbReference type="Gene3D" id="3.50.4.10">
    <property type="entry name" value="Hepatocyte Growth Factor"/>
    <property type="match status" value="1"/>
</dbReference>
<dbReference type="AlphaFoldDB" id="A0A1I7SLP2"/>
<evidence type="ECO:0000259" key="2">
    <source>
        <dbReference type="PROSITE" id="PS50948"/>
    </source>
</evidence>
<accession>A0A1I7SLP2</accession>
<dbReference type="GO" id="GO:0009653">
    <property type="term" value="P:anatomical structure morphogenesis"/>
    <property type="evidence" value="ECO:0007669"/>
    <property type="project" value="TreeGrafter"/>
</dbReference>
<dbReference type="PROSITE" id="PS50948">
    <property type="entry name" value="PAN"/>
    <property type="match status" value="3"/>
</dbReference>
<feature type="domain" description="Apple" evidence="2">
    <location>
        <begin position="372"/>
        <end position="462"/>
    </location>
</feature>
<organism evidence="5 7">
    <name type="scientific">Bursaphelenchus xylophilus</name>
    <name type="common">Pinewood nematode worm</name>
    <name type="synonym">Aphelenchoides xylophilus</name>
    <dbReference type="NCBI Taxonomy" id="6326"/>
    <lineage>
        <taxon>Eukaryota</taxon>
        <taxon>Metazoa</taxon>
        <taxon>Ecdysozoa</taxon>
        <taxon>Nematoda</taxon>
        <taxon>Chromadorea</taxon>
        <taxon>Rhabditida</taxon>
        <taxon>Tylenchina</taxon>
        <taxon>Tylenchomorpha</taxon>
        <taxon>Aphelenchoidea</taxon>
        <taxon>Aphelenchoididae</taxon>
        <taxon>Bursaphelenchus</taxon>
    </lineage>
</organism>
<dbReference type="EMBL" id="CAJFDI010000006">
    <property type="protein sequence ID" value="CAD5234109.1"/>
    <property type="molecule type" value="Genomic_DNA"/>
</dbReference>
<dbReference type="InterPro" id="IPR052774">
    <property type="entry name" value="Celegans_DevNeuronal_Protein"/>
</dbReference>
<feature type="signal peptide" evidence="1">
    <location>
        <begin position="1"/>
        <end position="16"/>
    </location>
</feature>
<dbReference type="Proteomes" id="UP000095284">
    <property type="component" value="Unplaced"/>
</dbReference>
<dbReference type="eggNOG" id="ENOG502SRJY">
    <property type="taxonomic scope" value="Eukaryota"/>
</dbReference>
<evidence type="ECO:0000313" key="6">
    <source>
        <dbReference type="Proteomes" id="UP000659654"/>
    </source>
</evidence>
<dbReference type="OrthoDB" id="5814086at2759"/>
<evidence type="ECO:0000313" key="4">
    <source>
        <dbReference type="EMBL" id="CAG9129690.1"/>
    </source>
</evidence>
<feature type="domain" description="Apple" evidence="2">
    <location>
        <begin position="79"/>
        <end position="153"/>
    </location>
</feature>
<dbReference type="SUPFAM" id="SSF57414">
    <property type="entry name" value="Hairpin loop containing domain-like"/>
    <property type="match status" value="3"/>
</dbReference>
<dbReference type="PANTHER" id="PTHR47327:SF21">
    <property type="entry name" value="APPLE DOMAIN-CONTAINING PROTEIN"/>
    <property type="match status" value="1"/>
</dbReference>
<dbReference type="Pfam" id="PF00024">
    <property type="entry name" value="PAN_1"/>
    <property type="match status" value="3"/>
</dbReference>
<dbReference type="WBParaSite" id="BXY_1397500.1">
    <property type="protein sequence ID" value="BXY_1397500.1"/>
    <property type="gene ID" value="BXY_1397500"/>
</dbReference>